<evidence type="ECO:0000313" key="2">
    <source>
        <dbReference type="Proteomes" id="UP001528411"/>
    </source>
</evidence>
<dbReference type="InterPro" id="IPR007433">
    <property type="entry name" value="DUF481"/>
</dbReference>
<name>A0ABT5FG66_9GAMM</name>
<dbReference type="Proteomes" id="UP001528411">
    <property type="component" value="Unassembled WGS sequence"/>
</dbReference>
<dbReference type="EMBL" id="JAQOMS010000002">
    <property type="protein sequence ID" value="MDC2889655.1"/>
    <property type="molecule type" value="Genomic_DNA"/>
</dbReference>
<proteinExistence type="predicted"/>
<reference evidence="1 2" key="1">
    <citation type="submission" date="2023-01" db="EMBL/GenBank/DDBJ databases">
        <title>Psychrosphaera sp. nov., isolated from marine algae.</title>
        <authorList>
            <person name="Bayburt H."/>
            <person name="Choi B.J."/>
            <person name="Kim J.M."/>
            <person name="Choi D.G."/>
            <person name="Jeon C.O."/>
        </authorList>
    </citation>
    <scope>NUCLEOTIDE SEQUENCE [LARGE SCALE GENOMIC DNA]</scope>
    <source>
        <strain evidence="1 2">G1-22</strain>
    </source>
</reference>
<comment type="caution">
    <text evidence="1">The sequence shown here is derived from an EMBL/GenBank/DDBJ whole genome shotgun (WGS) entry which is preliminary data.</text>
</comment>
<gene>
    <name evidence="1" type="ORF">PN838_13810</name>
</gene>
<sequence>MFKDKEWDMSAELGVLLTSGNTNSTSFLSKITASHEILKWRFKYDLNALLKQDEKFDSEKIEKY</sequence>
<evidence type="ECO:0000313" key="1">
    <source>
        <dbReference type="EMBL" id="MDC2889655.1"/>
    </source>
</evidence>
<keyword evidence="2" id="KW-1185">Reference proteome</keyword>
<dbReference type="RefSeq" id="WP_272181042.1">
    <property type="nucleotide sequence ID" value="NZ_JAQOMS010000002.1"/>
</dbReference>
<organism evidence="1 2">
    <name type="scientific">Psychrosphaera algicola</name>
    <dbReference type="NCBI Taxonomy" id="3023714"/>
    <lineage>
        <taxon>Bacteria</taxon>
        <taxon>Pseudomonadati</taxon>
        <taxon>Pseudomonadota</taxon>
        <taxon>Gammaproteobacteria</taxon>
        <taxon>Alteromonadales</taxon>
        <taxon>Pseudoalteromonadaceae</taxon>
        <taxon>Psychrosphaera</taxon>
    </lineage>
</organism>
<protein>
    <submittedName>
        <fullName evidence="1">DUF481 domain-containing protein</fullName>
    </submittedName>
</protein>
<accession>A0ABT5FG66</accession>
<dbReference type="Pfam" id="PF04338">
    <property type="entry name" value="DUF481"/>
    <property type="match status" value="1"/>
</dbReference>